<sequence>MPRLFVILALLCAPALSQASAIEASLSDATLRGKAVFRFIGLPIYEARLFTPAGAPLDWKQNFGIELKYLRQISKKDLVASTMDELGRTGARLPIQDQLSRCFDDVAKGDRYLAITRGPDQIDFWRNDVSVCSLGYPQISKRFMAIFVGENTRSASFTRKLKGE</sequence>
<evidence type="ECO:0000313" key="3">
    <source>
        <dbReference type="Proteomes" id="UP001623232"/>
    </source>
</evidence>
<feature type="chain" id="PRO_5047078773" description="Chalcone isomerase domain-containing protein" evidence="1">
    <location>
        <begin position="22"/>
        <end position="164"/>
    </location>
</feature>
<name>A0ABZ2XQ71_9RHOB</name>
<gene>
    <name evidence="2" type="ORF">QEZ52_16760</name>
</gene>
<keyword evidence="3" id="KW-1185">Reference proteome</keyword>
<dbReference type="EMBL" id="CP123584">
    <property type="protein sequence ID" value="WZK88238.1"/>
    <property type="molecule type" value="Genomic_DNA"/>
</dbReference>
<evidence type="ECO:0000313" key="2">
    <source>
        <dbReference type="EMBL" id="WZK88238.1"/>
    </source>
</evidence>
<evidence type="ECO:0000256" key="1">
    <source>
        <dbReference type="SAM" id="SignalP"/>
    </source>
</evidence>
<evidence type="ECO:0008006" key="4">
    <source>
        <dbReference type="Google" id="ProtNLM"/>
    </source>
</evidence>
<dbReference type="RefSeq" id="WP_406645619.1">
    <property type="nucleotide sequence ID" value="NZ_CP123584.1"/>
</dbReference>
<reference evidence="2 3" key="1">
    <citation type="submission" date="2023-04" db="EMBL/GenBank/DDBJ databases">
        <title>Complete genome sequence of Alisedimentitalea scapharcae.</title>
        <authorList>
            <person name="Rong J.-C."/>
            <person name="Yi M.-L."/>
            <person name="Zhao Q."/>
        </authorList>
    </citation>
    <scope>NUCLEOTIDE SEQUENCE [LARGE SCALE GENOMIC DNA]</scope>
    <source>
        <strain evidence="2 3">KCTC 42119</strain>
    </source>
</reference>
<accession>A0ABZ2XQ71</accession>
<dbReference type="Proteomes" id="UP001623232">
    <property type="component" value="Chromosome"/>
</dbReference>
<keyword evidence="1" id="KW-0732">Signal</keyword>
<protein>
    <recommendedName>
        <fullName evidence="4">Chalcone isomerase domain-containing protein</fullName>
    </recommendedName>
</protein>
<organism evidence="2 3">
    <name type="scientific">Aliisedimentitalea scapharcae</name>
    <dbReference type="NCBI Taxonomy" id="1524259"/>
    <lineage>
        <taxon>Bacteria</taxon>
        <taxon>Pseudomonadati</taxon>
        <taxon>Pseudomonadota</taxon>
        <taxon>Alphaproteobacteria</taxon>
        <taxon>Rhodobacterales</taxon>
        <taxon>Roseobacteraceae</taxon>
        <taxon>Aliisedimentitalea</taxon>
    </lineage>
</organism>
<feature type="signal peptide" evidence="1">
    <location>
        <begin position="1"/>
        <end position="21"/>
    </location>
</feature>
<proteinExistence type="predicted"/>